<protein>
    <recommendedName>
        <fullName evidence="4">AIG1-type G domain-containing protein</fullName>
    </recommendedName>
</protein>
<evidence type="ECO:0000256" key="1">
    <source>
        <dbReference type="ARBA" id="ARBA00008535"/>
    </source>
</evidence>
<evidence type="ECO:0000259" key="4">
    <source>
        <dbReference type="PROSITE" id="PS51720"/>
    </source>
</evidence>
<comment type="similarity">
    <text evidence="1">Belongs to the TRAFAC class TrmE-Era-EngA-EngB-Septin-like GTPase superfamily. AIG1/Toc34/Toc159-like paraseptin GTPase family. IAN subfamily.</text>
</comment>
<dbReference type="EMBL" id="JAHUTI010042416">
    <property type="protein sequence ID" value="MED6246242.1"/>
    <property type="molecule type" value="Genomic_DNA"/>
</dbReference>
<reference evidence="5 6" key="1">
    <citation type="submission" date="2021-07" db="EMBL/GenBank/DDBJ databases">
        <authorList>
            <person name="Palmer J.M."/>
        </authorList>
    </citation>
    <scope>NUCLEOTIDE SEQUENCE [LARGE SCALE GENOMIC DNA]</scope>
    <source>
        <strain evidence="5 6">AT_MEX2019</strain>
        <tissue evidence="5">Muscle</tissue>
    </source>
</reference>
<dbReference type="InterPro" id="IPR045058">
    <property type="entry name" value="GIMA/IAN/Toc"/>
</dbReference>
<dbReference type="SUPFAM" id="SSF52540">
    <property type="entry name" value="P-loop containing nucleoside triphosphate hydrolases"/>
    <property type="match status" value="1"/>
</dbReference>
<dbReference type="Pfam" id="PF04548">
    <property type="entry name" value="AIG1"/>
    <property type="match status" value="1"/>
</dbReference>
<comment type="caution">
    <text evidence="5">The sequence shown here is derived from an EMBL/GenBank/DDBJ whole genome shotgun (WGS) entry which is preliminary data.</text>
</comment>
<gene>
    <name evidence="5" type="ORF">ATANTOWER_014822</name>
</gene>
<dbReference type="PANTHER" id="PTHR10903:SF62">
    <property type="entry name" value="GTPASE IMAP FAMILY MEMBER 4-LIKE-RELATED"/>
    <property type="match status" value="1"/>
</dbReference>
<keyword evidence="6" id="KW-1185">Reference proteome</keyword>
<sequence>MDDTLRIVLLGKTGSGKSSLANTIFGKEVFKAKHFTSSEVTYCQRETEHVHGRNLNVIDTPGFFHSGLSEKELKALITPTVFPITTYLEVRTTLKSIK</sequence>
<name>A0ABU7B6Q3_9TELE</name>
<evidence type="ECO:0000313" key="5">
    <source>
        <dbReference type="EMBL" id="MED6246242.1"/>
    </source>
</evidence>
<evidence type="ECO:0000256" key="2">
    <source>
        <dbReference type="ARBA" id="ARBA00022741"/>
    </source>
</evidence>
<keyword evidence="3" id="KW-0342">GTP-binding</keyword>
<dbReference type="InterPro" id="IPR027417">
    <property type="entry name" value="P-loop_NTPase"/>
</dbReference>
<dbReference type="PANTHER" id="PTHR10903">
    <property type="entry name" value="GTPASE, IMAP FAMILY MEMBER-RELATED"/>
    <property type="match status" value="1"/>
</dbReference>
<feature type="domain" description="AIG1-type G" evidence="4">
    <location>
        <begin position="2"/>
        <end position="98"/>
    </location>
</feature>
<dbReference type="Gene3D" id="3.40.50.300">
    <property type="entry name" value="P-loop containing nucleotide triphosphate hydrolases"/>
    <property type="match status" value="1"/>
</dbReference>
<evidence type="ECO:0000313" key="6">
    <source>
        <dbReference type="Proteomes" id="UP001345963"/>
    </source>
</evidence>
<dbReference type="InterPro" id="IPR006703">
    <property type="entry name" value="G_AIG1"/>
</dbReference>
<organism evidence="5 6">
    <name type="scientific">Ataeniobius toweri</name>
    <dbReference type="NCBI Taxonomy" id="208326"/>
    <lineage>
        <taxon>Eukaryota</taxon>
        <taxon>Metazoa</taxon>
        <taxon>Chordata</taxon>
        <taxon>Craniata</taxon>
        <taxon>Vertebrata</taxon>
        <taxon>Euteleostomi</taxon>
        <taxon>Actinopterygii</taxon>
        <taxon>Neopterygii</taxon>
        <taxon>Teleostei</taxon>
        <taxon>Neoteleostei</taxon>
        <taxon>Acanthomorphata</taxon>
        <taxon>Ovalentaria</taxon>
        <taxon>Atherinomorphae</taxon>
        <taxon>Cyprinodontiformes</taxon>
        <taxon>Goodeidae</taxon>
        <taxon>Ataeniobius</taxon>
    </lineage>
</organism>
<proteinExistence type="inferred from homology"/>
<dbReference type="Proteomes" id="UP001345963">
    <property type="component" value="Unassembled WGS sequence"/>
</dbReference>
<accession>A0ABU7B6Q3</accession>
<evidence type="ECO:0000256" key="3">
    <source>
        <dbReference type="ARBA" id="ARBA00023134"/>
    </source>
</evidence>
<keyword evidence="2" id="KW-0547">Nucleotide-binding</keyword>
<dbReference type="PROSITE" id="PS51720">
    <property type="entry name" value="G_AIG1"/>
    <property type="match status" value="1"/>
</dbReference>